<evidence type="ECO:0000256" key="9">
    <source>
        <dbReference type="SAM" id="MobiDB-lite"/>
    </source>
</evidence>
<evidence type="ECO:0000256" key="7">
    <source>
        <dbReference type="ARBA" id="ARBA00022884"/>
    </source>
</evidence>
<organism evidence="12">
    <name type="scientific">Laccaria bicolor (strain S238N-H82 / ATCC MYA-4686)</name>
    <name type="common">Bicoloured deceiver</name>
    <name type="synonym">Laccaria laccata var. bicolor</name>
    <dbReference type="NCBI Taxonomy" id="486041"/>
    <lineage>
        <taxon>Eukaryota</taxon>
        <taxon>Fungi</taxon>
        <taxon>Dikarya</taxon>
        <taxon>Basidiomycota</taxon>
        <taxon>Agaricomycotina</taxon>
        <taxon>Agaricomycetes</taxon>
        <taxon>Agaricomycetidae</taxon>
        <taxon>Agaricales</taxon>
        <taxon>Agaricineae</taxon>
        <taxon>Hydnangiaceae</taxon>
        <taxon>Laccaria</taxon>
    </lineage>
</organism>
<dbReference type="Pfam" id="PF01138">
    <property type="entry name" value="RNase_PH"/>
    <property type="match status" value="1"/>
</dbReference>
<dbReference type="InterPro" id="IPR020568">
    <property type="entry name" value="Ribosomal_Su5_D2-typ_SF"/>
</dbReference>
<dbReference type="InterPro" id="IPR001247">
    <property type="entry name" value="ExoRNase_PH_dom1"/>
</dbReference>
<name>B0CSI5_LACBS</name>
<evidence type="ECO:0000256" key="2">
    <source>
        <dbReference type="ARBA" id="ARBA00004496"/>
    </source>
</evidence>
<keyword evidence="4" id="KW-0963">Cytoplasm</keyword>
<dbReference type="GO" id="GO:0034475">
    <property type="term" value="P:U4 snRNA 3'-end processing"/>
    <property type="evidence" value="ECO:0007669"/>
    <property type="project" value="TreeGrafter"/>
</dbReference>
<dbReference type="InterPro" id="IPR050080">
    <property type="entry name" value="RNase_PH"/>
</dbReference>
<dbReference type="EMBL" id="DS547092">
    <property type="protein sequence ID" value="EDR14313.1"/>
    <property type="molecule type" value="Genomic_DNA"/>
</dbReference>
<protein>
    <submittedName>
        <fullName evidence="11">Predicted protein</fullName>
    </submittedName>
</protein>
<dbReference type="SUPFAM" id="SSF55666">
    <property type="entry name" value="Ribonuclease PH domain 2-like"/>
    <property type="match status" value="1"/>
</dbReference>
<dbReference type="GeneID" id="6070729"/>
<keyword evidence="5" id="KW-0698">rRNA processing</keyword>
<comment type="similarity">
    <text evidence="3">Belongs to the RNase PH family.</text>
</comment>
<dbReference type="GO" id="GO:0071051">
    <property type="term" value="P:poly(A)-dependent snoRNA 3'-end processing"/>
    <property type="evidence" value="ECO:0007669"/>
    <property type="project" value="TreeGrafter"/>
</dbReference>
<dbReference type="Proteomes" id="UP000001194">
    <property type="component" value="Unassembled WGS sequence"/>
</dbReference>
<gene>
    <name evidence="11" type="ORF">LACBIDRAFT_187660</name>
</gene>
<dbReference type="Gene3D" id="3.30.230.70">
    <property type="entry name" value="GHMP Kinase, N-terminal domain"/>
    <property type="match status" value="1"/>
</dbReference>
<evidence type="ECO:0000256" key="3">
    <source>
        <dbReference type="ARBA" id="ARBA00006678"/>
    </source>
</evidence>
<evidence type="ECO:0000256" key="6">
    <source>
        <dbReference type="ARBA" id="ARBA00022835"/>
    </source>
</evidence>
<dbReference type="GO" id="GO:0071028">
    <property type="term" value="P:nuclear mRNA surveillance"/>
    <property type="evidence" value="ECO:0007669"/>
    <property type="project" value="TreeGrafter"/>
</dbReference>
<feature type="region of interest" description="Disordered" evidence="9">
    <location>
        <begin position="1"/>
        <end position="33"/>
    </location>
</feature>
<feature type="domain" description="Exoribonuclease phosphorolytic" evidence="10">
    <location>
        <begin position="43"/>
        <end position="171"/>
    </location>
</feature>
<sequence>MQSGFDRRRINGPEESNPPIFEDEETPTWNVGMPRRNRASVDIRPIFLQPGLINQATGSAYIETQNTKIACAVFGPRQAKNVAFNEKGRLNVDVKFAPFSCDRRRAPMRDAEDRSIAMAIHQAISSSVRLDVLPKSVIDIFITIVESDGIEGCVAAGVIVASTALTDAGIEIFGLVASCSAAAVGEDIWLDPSLRESQESRGTLVLSCMPALSTVSSIWQTGNMNTGDVLACMDACNSRCTDIHSVIAQVLLDSI</sequence>
<keyword evidence="8" id="KW-0539">Nucleus</keyword>
<evidence type="ECO:0000256" key="5">
    <source>
        <dbReference type="ARBA" id="ARBA00022552"/>
    </source>
</evidence>
<dbReference type="CDD" id="cd11371">
    <property type="entry name" value="RNase_PH_MTR3"/>
    <property type="match status" value="1"/>
</dbReference>
<dbReference type="InParanoid" id="B0CSI5"/>
<dbReference type="GO" id="GO:0005730">
    <property type="term" value="C:nucleolus"/>
    <property type="evidence" value="ECO:0007669"/>
    <property type="project" value="TreeGrafter"/>
</dbReference>
<feature type="compositionally biased region" description="Basic and acidic residues" evidence="9">
    <location>
        <begin position="1"/>
        <end position="12"/>
    </location>
</feature>
<evidence type="ECO:0000256" key="8">
    <source>
        <dbReference type="ARBA" id="ARBA00023242"/>
    </source>
</evidence>
<dbReference type="AlphaFoldDB" id="B0CSI5"/>
<dbReference type="GO" id="GO:0000176">
    <property type="term" value="C:nuclear exosome (RNase complex)"/>
    <property type="evidence" value="ECO:0007669"/>
    <property type="project" value="TreeGrafter"/>
</dbReference>
<proteinExistence type="inferred from homology"/>
<evidence type="ECO:0000256" key="4">
    <source>
        <dbReference type="ARBA" id="ARBA00022490"/>
    </source>
</evidence>
<dbReference type="GO" id="GO:0006364">
    <property type="term" value="P:rRNA processing"/>
    <property type="evidence" value="ECO:0007669"/>
    <property type="project" value="UniProtKB-KW"/>
</dbReference>
<dbReference type="STRING" id="486041.B0CSI5"/>
<keyword evidence="6" id="KW-0271">Exosome</keyword>
<dbReference type="GO" id="GO:0000177">
    <property type="term" value="C:cytoplasmic exosome (RNase complex)"/>
    <property type="evidence" value="ECO:0007669"/>
    <property type="project" value="TreeGrafter"/>
</dbReference>
<keyword evidence="7" id="KW-0694">RNA-binding</keyword>
<evidence type="ECO:0000313" key="11">
    <source>
        <dbReference type="EMBL" id="EDR14313.1"/>
    </source>
</evidence>
<dbReference type="GO" id="GO:0016075">
    <property type="term" value="P:rRNA catabolic process"/>
    <property type="evidence" value="ECO:0007669"/>
    <property type="project" value="TreeGrafter"/>
</dbReference>
<evidence type="ECO:0000256" key="1">
    <source>
        <dbReference type="ARBA" id="ARBA00004123"/>
    </source>
</evidence>
<dbReference type="HOGENOM" id="CLU_063514_1_2_1"/>
<dbReference type="OrthoDB" id="2504340at2759"/>
<reference evidence="11 12" key="1">
    <citation type="journal article" date="2008" name="Nature">
        <title>The genome of Laccaria bicolor provides insights into mycorrhizal symbiosis.</title>
        <authorList>
            <person name="Martin F."/>
            <person name="Aerts A."/>
            <person name="Ahren D."/>
            <person name="Brun A."/>
            <person name="Danchin E.G.J."/>
            <person name="Duchaussoy F."/>
            <person name="Gibon J."/>
            <person name="Kohler A."/>
            <person name="Lindquist E."/>
            <person name="Pereda V."/>
            <person name="Salamov A."/>
            <person name="Shapiro H.J."/>
            <person name="Wuyts J."/>
            <person name="Blaudez D."/>
            <person name="Buee M."/>
            <person name="Brokstein P."/>
            <person name="Canbaeck B."/>
            <person name="Cohen D."/>
            <person name="Courty P.E."/>
            <person name="Coutinho P.M."/>
            <person name="Delaruelle C."/>
            <person name="Detter J.C."/>
            <person name="Deveau A."/>
            <person name="DiFazio S."/>
            <person name="Duplessis S."/>
            <person name="Fraissinet-Tachet L."/>
            <person name="Lucic E."/>
            <person name="Frey-Klett P."/>
            <person name="Fourrey C."/>
            <person name="Feussner I."/>
            <person name="Gay G."/>
            <person name="Grimwood J."/>
            <person name="Hoegger P.J."/>
            <person name="Jain P."/>
            <person name="Kilaru S."/>
            <person name="Labbe J."/>
            <person name="Lin Y.C."/>
            <person name="Legue V."/>
            <person name="Le Tacon F."/>
            <person name="Marmeisse R."/>
            <person name="Melayah D."/>
            <person name="Montanini B."/>
            <person name="Muratet M."/>
            <person name="Nehls U."/>
            <person name="Niculita-Hirzel H."/>
            <person name="Oudot-Le Secq M.P."/>
            <person name="Peter M."/>
            <person name="Quesneville H."/>
            <person name="Rajashekar B."/>
            <person name="Reich M."/>
            <person name="Rouhier N."/>
            <person name="Schmutz J."/>
            <person name="Yin T."/>
            <person name="Chalot M."/>
            <person name="Henrissat B."/>
            <person name="Kuees U."/>
            <person name="Lucas S."/>
            <person name="Van de Peer Y."/>
            <person name="Podila G.K."/>
            <person name="Polle A."/>
            <person name="Pukkila P.J."/>
            <person name="Richardson P.M."/>
            <person name="Rouze P."/>
            <person name="Sanders I.R."/>
            <person name="Stajich J.E."/>
            <person name="Tunlid A."/>
            <person name="Tuskan G."/>
            <person name="Grigoriev I.V."/>
        </authorList>
    </citation>
    <scope>NUCLEOTIDE SEQUENCE [LARGE SCALE GENOMIC DNA]</scope>
    <source>
        <strain evidence="12">S238N-H82 / ATCC MYA-4686</strain>
    </source>
</reference>
<comment type="subcellular location">
    <subcellularLocation>
        <location evidence="2">Cytoplasm</location>
    </subcellularLocation>
    <subcellularLocation>
        <location evidence="1">Nucleus</location>
    </subcellularLocation>
</comment>
<dbReference type="PANTHER" id="PTHR11953">
    <property type="entry name" value="EXOSOME COMPLEX COMPONENT"/>
    <property type="match status" value="1"/>
</dbReference>
<dbReference type="InterPro" id="IPR036345">
    <property type="entry name" value="ExoRNase_PH_dom2_sf"/>
</dbReference>
<dbReference type="InterPro" id="IPR027408">
    <property type="entry name" value="PNPase/RNase_PH_dom_sf"/>
</dbReference>
<dbReference type="KEGG" id="lbc:LACBIDRAFT_187660"/>
<keyword evidence="12" id="KW-1185">Reference proteome</keyword>
<dbReference type="GO" id="GO:0003723">
    <property type="term" value="F:RNA binding"/>
    <property type="evidence" value="ECO:0007669"/>
    <property type="project" value="UniProtKB-KW"/>
</dbReference>
<accession>B0CSI5</accession>
<dbReference type="RefSeq" id="XP_001874872.1">
    <property type="nucleotide sequence ID" value="XM_001874837.1"/>
</dbReference>
<dbReference type="FunCoup" id="B0CSI5">
    <property type="interactions" value="117"/>
</dbReference>
<evidence type="ECO:0000313" key="12">
    <source>
        <dbReference type="Proteomes" id="UP000001194"/>
    </source>
</evidence>
<dbReference type="PANTHER" id="PTHR11953:SF2">
    <property type="entry name" value="EXOSOME COMPLEX COMPONENT MTR3"/>
    <property type="match status" value="1"/>
</dbReference>
<dbReference type="SUPFAM" id="SSF54211">
    <property type="entry name" value="Ribosomal protein S5 domain 2-like"/>
    <property type="match status" value="1"/>
</dbReference>
<evidence type="ECO:0000259" key="10">
    <source>
        <dbReference type="Pfam" id="PF01138"/>
    </source>
</evidence>